<proteinExistence type="predicted"/>
<comment type="caution">
    <text evidence="1">The sequence shown here is derived from an EMBL/GenBank/DDBJ whole genome shotgun (WGS) entry which is preliminary data.</text>
</comment>
<evidence type="ECO:0000313" key="2">
    <source>
        <dbReference type="Proteomes" id="UP001054837"/>
    </source>
</evidence>
<name>A0AAV4V9H0_9ARAC</name>
<keyword evidence="2" id="KW-1185">Reference proteome</keyword>
<dbReference type="Proteomes" id="UP001054837">
    <property type="component" value="Unassembled WGS sequence"/>
</dbReference>
<dbReference type="EMBL" id="BPLQ01012631">
    <property type="protein sequence ID" value="GIY66605.1"/>
    <property type="molecule type" value="Genomic_DNA"/>
</dbReference>
<evidence type="ECO:0000313" key="1">
    <source>
        <dbReference type="EMBL" id="GIY66605.1"/>
    </source>
</evidence>
<dbReference type="AlphaFoldDB" id="A0AAV4V9H0"/>
<protein>
    <submittedName>
        <fullName evidence="1">C3 and PZP-like alpha-2-macroglobulin domain-containing protein 8</fullName>
    </submittedName>
</protein>
<accession>A0AAV4V9H0</accession>
<sequence length="156" mass="16753">KSVSLLDSSDQLSQDKVFQLIEDLYDPGYYSSNLCYSNKPQPGLELSGKNANIRPIGYSSSYEDSYATFQEAGFVVISNLVLFSRPCVSSSGPSYYPGPVAYAAAGPGGRPIQVAPAGPGTAPDGRMSKIVIPLQSAVAVRSKFPDTWLFKLQMTE</sequence>
<feature type="non-terminal residue" evidence="1">
    <location>
        <position position="1"/>
    </location>
</feature>
<organism evidence="1 2">
    <name type="scientific">Caerostris darwini</name>
    <dbReference type="NCBI Taxonomy" id="1538125"/>
    <lineage>
        <taxon>Eukaryota</taxon>
        <taxon>Metazoa</taxon>
        <taxon>Ecdysozoa</taxon>
        <taxon>Arthropoda</taxon>
        <taxon>Chelicerata</taxon>
        <taxon>Arachnida</taxon>
        <taxon>Araneae</taxon>
        <taxon>Araneomorphae</taxon>
        <taxon>Entelegynae</taxon>
        <taxon>Araneoidea</taxon>
        <taxon>Araneidae</taxon>
        <taxon>Caerostris</taxon>
    </lineage>
</organism>
<gene>
    <name evidence="1" type="primary">CPAMD8_0</name>
    <name evidence="1" type="ORF">CDAR_374151</name>
</gene>
<reference evidence="1 2" key="1">
    <citation type="submission" date="2021-06" db="EMBL/GenBank/DDBJ databases">
        <title>Caerostris darwini draft genome.</title>
        <authorList>
            <person name="Kono N."/>
            <person name="Arakawa K."/>
        </authorList>
    </citation>
    <scope>NUCLEOTIDE SEQUENCE [LARGE SCALE GENOMIC DNA]</scope>
</reference>